<keyword evidence="1" id="KW-0472">Membrane</keyword>
<evidence type="ECO:0000313" key="2">
    <source>
        <dbReference type="EMBL" id="CAG6633382.1"/>
    </source>
</evidence>
<feature type="transmembrane region" description="Helical" evidence="1">
    <location>
        <begin position="72"/>
        <end position="92"/>
    </location>
</feature>
<organism evidence="2">
    <name type="scientific">Cacopsylla melanoneura</name>
    <dbReference type="NCBI Taxonomy" id="428564"/>
    <lineage>
        <taxon>Eukaryota</taxon>
        <taxon>Metazoa</taxon>
        <taxon>Ecdysozoa</taxon>
        <taxon>Arthropoda</taxon>
        <taxon>Hexapoda</taxon>
        <taxon>Insecta</taxon>
        <taxon>Pterygota</taxon>
        <taxon>Neoptera</taxon>
        <taxon>Paraneoptera</taxon>
        <taxon>Hemiptera</taxon>
        <taxon>Sternorrhyncha</taxon>
        <taxon>Psylloidea</taxon>
        <taxon>Psyllidae</taxon>
        <taxon>Psyllinae</taxon>
        <taxon>Cacopsylla</taxon>
    </lineage>
</organism>
<reference evidence="2" key="1">
    <citation type="submission" date="2021-05" db="EMBL/GenBank/DDBJ databases">
        <authorList>
            <person name="Alioto T."/>
            <person name="Alioto T."/>
            <person name="Gomez Garrido J."/>
        </authorList>
    </citation>
    <scope>NUCLEOTIDE SEQUENCE</scope>
</reference>
<keyword evidence="1" id="KW-1133">Transmembrane helix</keyword>
<dbReference type="AlphaFoldDB" id="A0A8D8QKU3"/>
<protein>
    <submittedName>
        <fullName evidence="2">Uncharacterized protein</fullName>
    </submittedName>
</protein>
<evidence type="ECO:0000256" key="1">
    <source>
        <dbReference type="SAM" id="Phobius"/>
    </source>
</evidence>
<accession>A0A8D8QKU3</accession>
<name>A0A8D8QKU3_9HEMI</name>
<keyword evidence="1" id="KW-0812">Transmembrane</keyword>
<sequence length="124" mass="14723">MQTMVPYKCTYYIRSQTICMSGIRTTKFQLRNPPRLIHWWARCLFNTYSSYVTQSVSFYPCIQSKMQTMVLYILYTYCINCIPTVYTVYLLYTQSNYEFAFLTIGIQYNTNDFQSQTMSTIGIT</sequence>
<proteinExistence type="predicted"/>
<dbReference type="EMBL" id="HBUF01082555">
    <property type="protein sequence ID" value="CAG6633382.1"/>
    <property type="molecule type" value="Transcribed_RNA"/>
</dbReference>